<evidence type="ECO:0000256" key="6">
    <source>
        <dbReference type="ARBA" id="ARBA00023136"/>
    </source>
</evidence>
<feature type="transmembrane region" description="Helical" evidence="7">
    <location>
        <begin position="98"/>
        <end position="120"/>
    </location>
</feature>
<dbReference type="Proteomes" id="UP000886879">
    <property type="component" value="Unassembled WGS sequence"/>
</dbReference>
<evidence type="ECO:0000256" key="5">
    <source>
        <dbReference type="ARBA" id="ARBA00022989"/>
    </source>
</evidence>
<dbReference type="InterPro" id="IPR000515">
    <property type="entry name" value="MetI-like"/>
</dbReference>
<dbReference type="PANTHER" id="PTHR43163">
    <property type="entry name" value="DIPEPTIDE TRANSPORT SYSTEM PERMEASE PROTEIN DPPB-RELATED"/>
    <property type="match status" value="1"/>
</dbReference>
<keyword evidence="3" id="KW-1003">Cell membrane</keyword>
<comment type="similarity">
    <text evidence="7">Belongs to the binding-protein-dependent transport system permease family.</text>
</comment>
<evidence type="ECO:0000256" key="2">
    <source>
        <dbReference type="ARBA" id="ARBA00022448"/>
    </source>
</evidence>
<evidence type="ECO:0000256" key="1">
    <source>
        <dbReference type="ARBA" id="ARBA00004651"/>
    </source>
</evidence>
<sequence length="313" mass="33975">MKTLVKRVLLLIATLLLVTILAFVAFSIIPGDPTSSILGVEATPEQIAALRDRLGLDLPIWQRYLHWLGGLLTGNLGESYNYGMPVAQLLSTCVTHTLTLAVLAFVLIVAISLPLGIIAARYEGGVVDRVLTILNQITMSVPNFVAGILLVYVFGLVLRLFQPGAIVTPQAGWGPYLWYMLFPALAVALPRSAMTVKMLRGSILSELGQDYIRTAYSKGNSKTSALWRHVLRNAMIPVVTFLAMTVADIMAGSIVVEQVFGIPGLGKMLVTSIGNRDYPVVQAIVVLIATVVVVCNFAADLLYRVMDPRLRGR</sequence>
<comment type="subcellular location">
    <subcellularLocation>
        <location evidence="1 7">Cell membrane</location>
        <topology evidence="1 7">Multi-pass membrane protein</topology>
    </subcellularLocation>
</comment>
<feature type="transmembrane region" description="Helical" evidence="7">
    <location>
        <begin position="238"/>
        <end position="260"/>
    </location>
</feature>
<proteinExistence type="inferred from homology"/>
<keyword evidence="4 7" id="KW-0812">Transmembrane</keyword>
<feature type="transmembrane region" description="Helical" evidence="7">
    <location>
        <begin position="280"/>
        <end position="303"/>
    </location>
</feature>
<keyword evidence="5 7" id="KW-1133">Transmembrane helix</keyword>
<dbReference type="EMBL" id="DVFO01000072">
    <property type="protein sequence ID" value="HIQ61349.1"/>
    <property type="molecule type" value="Genomic_DNA"/>
</dbReference>
<dbReference type="PROSITE" id="PS50928">
    <property type="entry name" value="ABC_TM1"/>
    <property type="match status" value="1"/>
</dbReference>
<evidence type="ECO:0000256" key="7">
    <source>
        <dbReference type="RuleBase" id="RU363032"/>
    </source>
</evidence>
<dbReference type="Gene3D" id="1.10.3720.10">
    <property type="entry name" value="MetI-like"/>
    <property type="match status" value="1"/>
</dbReference>
<name>A0A9D0YSS5_9FIRM</name>
<evidence type="ECO:0000256" key="4">
    <source>
        <dbReference type="ARBA" id="ARBA00022692"/>
    </source>
</evidence>
<dbReference type="InterPro" id="IPR045621">
    <property type="entry name" value="BPD_transp_1_N"/>
</dbReference>
<dbReference type="Pfam" id="PF19300">
    <property type="entry name" value="BPD_transp_1_N"/>
    <property type="match status" value="1"/>
</dbReference>
<evidence type="ECO:0000259" key="8">
    <source>
        <dbReference type="PROSITE" id="PS50928"/>
    </source>
</evidence>
<feature type="transmembrane region" description="Helical" evidence="7">
    <location>
        <begin position="141"/>
        <end position="161"/>
    </location>
</feature>
<dbReference type="SUPFAM" id="SSF161098">
    <property type="entry name" value="MetI-like"/>
    <property type="match status" value="1"/>
</dbReference>
<feature type="domain" description="ABC transmembrane type-1" evidence="8">
    <location>
        <begin position="94"/>
        <end position="299"/>
    </location>
</feature>
<dbReference type="GO" id="GO:0005886">
    <property type="term" value="C:plasma membrane"/>
    <property type="evidence" value="ECO:0007669"/>
    <property type="project" value="UniProtKB-SubCell"/>
</dbReference>
<protein>
    <submittedName>
        <fullName evidence="9">ABC transporter permease</fullName>
    </submittedName>
</protein>
<gene>
    <name evidence="9" type="ORF">IAD31_07110</name>
</gene>
<accession>A0A9D0YSS5</accession>
<evidence type="ECO:0000313" key="9">
    <source>
        <dbReference type="EMBL" id="HIQ61349.1"/>
    </source>
</evidence>
<organism evidence="9 10">
    <name type="scientific">Candidatus Enterenecus faecium</name>
    <dbReference type="NCBI Taxonomy" id="2840780"/>
    <lineage>
        <taxon>Bacteria</taxon>
        <taxon>Bacillati</taxon>
        <taxon>Bacillota</taxon>
        <taxon>Clostridia</taxon>
        <taxon>Eubacteriales</taxon>
        <taxon>Candidatus Enterenecus</taxon>
    </lineage>
</organism>
<evidence type="ECO:0000313" key="10">
    <source>
        <dbReference type="Proteomes" id="UP000886879"/>
    </source>
</evidence>
<dbReference type="GO" id="GO:0071916">
    <property type="term" value="F:dipeptide transmembrane transporter activity"/>
    <property type="evidence" value="ECO:0007669"/>
    <property type="project" value="TreeGrafter"/>
</dbReference>
<evidence type="ECO:0000256" key="3">
    <source>
        <dbReference type="ARBA" id="ARBA00022475"/>
    </source>
</evidence>
<feature type="transmembrane region" description="Helical" evidence="7">
    <location>
        <begin position="173"/>
        <end position="190"/>
    </location>
</feature>
<dbReference type="InterPro" id="IPR035906">
    <property type="entry name" value="MetI-like_sf"/>
</dbReference>
<keyword evidence="6 7" id="KW-0472">Membrane</keyword>
<dbReference type="PANTHER" id="PTHR43163:SF6">
    <property type="entry name" value="DIPEPTIDE TRANSPORT SYSTEM PERMEASE PROTEIN DPPB-RELATED"/>
    <property type="match status" value="1"/>
</dbReference>
<dbReference type="CDD" id="cd06261">
    <property type="entry name" value="TM_PBP2"/>
    <property type="match status" value="1"/>
</dbReference>
<dbReference type="AlphaFoldDB" id="A0A9D0YSS5"/>
<comment type="caution">
    <text evidence="9">The sequence shown here is derived from an EMBL/GenBank/DDBJ whole genome shotgun (WGS) entry which is preliminary data.</text>
</comment>
<reference evidence="9" key="1">
    <citation type="submission" date="2020-10" db="EMBL/GenBank/DDBJ databases">
        <authorList>
            <person name="Gilroy R."/>
        </authorList>
    </citation>
    <scope>NUCLEOTIDE SEQUENCE</scope>
    <source>
        <strain evidence="9">ChiGjej2B2-12916</strain>
    </source>
</reference>
<dbReference type="Pfam" id="PF00528">
    <property type="entry name" value="BPD_transp_1"/>
    <property type="match status" value="1"/>
</dbReference>
<reference evidence="9" key="2">
    <citation type="journal article" date="2021" name="PeerJ">
        <title>Extensive microbial diversity within the chicken gut microbiome revealed by metagenomics and culture.</title>
        <authorList>
            <person name="Gilroy R."/>
            <person name="Ravi A."/>
            <person name="Getino M."/>
            <person name="Pursley I."/>
            <person name="Horton D.L."/>
            <person name="Alikhan N.F."/>
            <person name="Baker D."/>
            <person name="Gharbi K."/>
            <person name="Hall N."/>
            <person name="Watson M."/>
            <person name="Adriaenssens E.M."/>
            <person name="Foster-Nyarko E."/>
            <person name="Jarju S."/>
            <person name="Secka A."/>
            <person name="Antonio M."/>
            <person name="Oren A."/>
            <person name="Chaudhuri R.R."/>
            <person name="La Ragione R."/>
            <person name="Hildebrand F."/>
            <person name="Pallen M.J."/>
        </authorList>
    </citation>
    <scope>NUCLEOTIDE SEQUENCE</scope>
    <source>
        <strain evidence="9">ChiGjej2B2-12916</strain>
    </source>
</reference>
<keyword evidence="2 7" id="KW-0813">Transport</keyword>